<evidence type="ECO:0000256" key="3">
    <source>
        <dbReference type="ARBA" id="ARBA00022457"/>
    </source>
</evidence>
<comment type="catalytic activity">
    <reaction evidence="11">
        <text>8-oxo-GTP + H2O = 8-oxo-GMP + diphosphate + H(+)</text>
        <dbReference type="Rhea" id="RHEA:67616"/>
        <dbReference type="ChEBI" id="CHEBI:15377"/>
        <dbReference type="ChEBI" id="CHEBI:15378"/>
        <dbReference type="ChEBI" id="CHEBI:33019"/>
        <dbReference type="ChEBI" id="CHEBI:143553"/>
        <dbReference type="ChEBI" id="CHEBI:145694"/>
    </reaction>
</comment>
<feature type="domain" description="Nudix hydrolase" evidence="17">
    <location>
        <begin position="3"/>
        <end position="128"/>
    </location>
</feature>
<keyword evidence="3" id="KW-0515">Mutator protein</keyword>
<comment type="similarity">
    <text evidence="2">Belongs to the Nudix hydrolase family.</text>
</comment>
<dbReference type="GO" id="GO:0016787">
    <property type="term" value="F:hydrolase activity"/>
    <property type="evidence" value="ECO:0007669"/>
    <property type="project" value="UniProtKB-KW"/>
</dbReference>
<evidence type="ECO:0000313" key="19">
    <source>
        <dbReference type="Proteomes" id="UP001295463"/>
    </source>
</evidence>
<dbReference type="Pfam" id="PF00293">
    <property type="entry name" value="NUDIX"/>
    <property type="match status" value="1"/>
</dbReference>
<dbReference type="EC" id="3.6.1.55" evidence="12"/>
<dbReference type="SUPFAM" id="SSF55811">
    <property type="entry name" value="Nudix"/>
    <property type="match status" value="1"/>
</dbReference>
<comment type="cofactor">
    <cofactor evidence="1">
        <name>Mg(2+)</name>
        <dbReference type="ChEBI" id="CHEBI:18420"/>
    </cofactor>
</comment>
<keyword evidence="5" id="KW-0479">Metal-binding</keyword>
<dbReference type="InterPro" id="IPR047127">
    <property type="entry name" value="MutT-like"/>
</dbReference>
<sequence length="138" mass="15329">MTGKHLRVACAIIERNGLVLATRRSAAMSLPLKWEFPGGKIDHGETAEQCLLRELVEELSLRVVIRHPLPEHTHAYPDFSVTLYPFVCGMVGGEPVLHEHAALAWLPPGELLTLDWAEADLPVINGYLARCGIMEARR</sequence>
<evidence type="ECO:0000256" key="6">
    <source>
        <dbReference type="ARBA" id="ARBA00022763"/>
    </source>
</evidence>
<evidence type="ECO:0000256" key="12">
    <source>
        <dbReference type="ARBA" id="ARBA00038905"/>
    </source>
</evidence>
<dbReference type="RefSeq" id="WP_305732490.1">
    <property type="nucleotide sequence ID" value="NZ_OW150024.1"/>
</dbReference>
<dbReference type="InterPro" id="IPR015797">
    <property type="entry name" value="NUDIX_hydrolase-like_dom_sf"/>
</dbReference>
<keyword evidence="19" id="KW-1185">Reference proteome</keyword>
<accession>A0ABM9D8Z5</accession>
<keyword evidence="8" id="KW-0460">Magnesium</keyword>
<evidence type="ECO:0000256" key="10">
    <source>
        <dbReference type="ARBA" id="ARBA00035861"/>
    </source>
</evidence>
<reference evidence="18 19" key="1">
    <citation type="submission" date="2022-03" db="EMBL/GenBank/DDBJ databases">
        <authorList>
            <person name="Koch H."/>
        </authorList>
    </citation>
    <scope>NUCLEOTIDE SEQUENCE [LARGE SCALE GENOMIC DNA]</scope>
    <source>
        <strain evidence="18 19">G1</strain>
    </source>
</reference>
<evidence type="ECO:0000256" key="8">
    <source>
        <dbReference type="ARBA" id="ARBA00022842"/>
    </source>
</evidence>
<dbReference type="CDD" id="cd03425">
    <property type="entry name" value="NUDIX_MutT_NudA_like"/>
    <property type="match status" value="1"/>
</dbReference>
<dbReference type="InterPro" id="IPR020476">
    <property type="entry name" value="Nudix_hydrolase"/>
</dbReference>
<keyword evidence="9" id="KW-0234">DNA repair</keyword>
<protein>
    <recommendedName>
        <fullName evidence="13">8-oxo-dGTP diphosphatase</fullName>
        <ecNumber evidence="12">3.6.1.55</ecNumber>
    </recommendedName>
    <alternativeName>
        <fullName evidence="16">7,8-dihydro-8-oxoguanine-triphosphatase</fullName>
    </alternativeName>
    <alternativeName>
        <fullName evidence="15">Mutator protein MutT</fullName>
    </alternativeName>
    <alternativeName>
        <fullName evidence="14">dGTP pyrophosphohydrolase</fullName>
    </alternativeName>
</protein>
<evidence type="ECO:0000256" key="11">
    <source>
        <dbReference type="ARBA" id="ARBA00036904"/>
    </source>
</evidence>
<keyword evidence="7 18" id="KW-0378">Hydrolase</keyword>
<keyword evidence="4" id="KW-0235">DNA replication</keyword>
<evidence type="ECO:0000256" key="2">
    <source>
        <dbReference type="ARBA" id="ARBA00005582"/>
    </source>
</evidence>
<proteinExistence type="inferred from homology"/>
<gene>
    <name evidence="18" type="ORF">GEAMG1_1851</name>
</gene>
<dbReference type="PRINTS" id="PR00502">
    <property type="entry name" value="NUDIXFAMILY"/>
</dbReference>
<evidence type="ECO:0000259" key="17">
    <source>
        <dbReference type="PROSITE" id="PS51462"/>
    </source>
</evidence>
<dbReference type="PANTHER" id="PTHR47707:SF1">
    <property type="entry name" value="NUDIX HYDROLASE FAMILY PROTEIN"/>
    <property type="match status" value="1"/>
</dbReference>
<dbReference type="InterPro" id="IPR000086">
    <property type="entry name" value="NUDIX_hydrolase_dom"/>
</dbReference>
<evidence type="ECO:0000313" key="18">
    <source>
        <dbReference type="EMBL" id="CAH2031683.1"/>
    </source>
</evidence>
<evidence type="ECO:0000256" key="5">
    <source>
        <dbReference type="ARBA" id="ARBA00022723"/>
    </source>
</evidence>
<evidence type="ECO:0000256" key="16">
    <source>
        <dbReference type="ARBA" id="ARBA00042798"/>
    </source>
</evidence>
<evidence type="ECO:0000256" key="1">
    <source>
        <dbReference type="ARBA" id="ARBA00001946"/>
    </source>
</evidence>
<evidence type="ECO:0000256" key="15">
    <source>
        <dbReference type="ARBA" id="ARBA00041979"/>
    </source>
</evidence>
<name>A0ABM9D8Z5_9BACT</name>
<dbReference type="Gene3D" id="3.90.79.10">
    <property type="entry name" value="Nucleoside Triphosphate Pyrophosphohydrolase"/>
    <property type="match status" value="1"/>
</dbReference>
<evidence type="ECO:0000256" key="7">
    <source>
        <dbReference type="ARBA" id="ARBA00022801"/>
    </source>
</evidence>
<evidence type="ECO:0000256" key="14">
    <source>
        <dbReference type="ARBA" id="ARBA00041592"/>
    </source>
</evidence>
<evidence type="ECO:0000256" key="13">
    <source>
        <dbReference type="ARBA" id="ARBA00040794"/>
    </source>
</evidence>
<dbReference type="EMBL" id="OW150024">
    <property type="protein sequence ID" value="CAH2031683.1"/>
    <property type="molecule type" value="Genomic_DNA"/>
</dbReference>
<dbReference type="PANTHER" id="PTHR47707">
    <property type="entry name" value="8-OXO-DGTP DIPHOSPHATASE"/>
    <property type="match status" value="1"/>
</dbReference>
<organism evidence="18 19">
    <name type="scientific">Trichlorobacter ammonificans</name>
    <dbReference type="NCBI Taxonomy" id="2916410"/>
    <lineage>
        <taxon>Bacteria</taxon>
        <taxon>Pseudomonadati</taxon>
        <taxon>Thermodesulfobacteriota</taxon>
        <taxon>Desulfuromonadia</taxon>
        <taxon>Geobacterales</taxon>
        <taxon>Geobacteraceae</taxon>
        <taxon>Trichlorobacter</taxon>
    </lineage>
</organism>
<evidence type="ECO:0000256" key="4">
    <source>
        <dbReference type="ARBA" id="ARBA00022705"/>
    </source>
</evidence>
<keyword evidence="6" id="KW-0227">DNA damage</keyword>
<dbReference type="PROSITE" id="PS51462">
    <property type="entry name" value="NUDIX"/>
    <property type="match status" value="1"/>
</dbReference>
<dbReference type="Proteomes" id="UP001295463">
    <property type="component" value="Chromosome"/>
</dbReference>
<evidence type="ECO:0000256" key="9">
    <source>
        <dbReference type="ARBA" id="ARBA00023204"/>
    </source>
</evidence>
<comment type="catalytic activity">
    <reaction evidence="10">
        <text>8-oxo-dGTP + H2O = 8-oxo-dGMP + diphosphate + H(+)</text>
        <dbReference type="Rhea" id="RHEA:31575"/>
        <dbReference type="ChEBI" id="CHEBI:15377"/>
        <dbReference type="ChEBI" id="CHEBI:15378"/>
        <dbReference type="ChEBI" id="CHEBI:33019"/>
        <dbReference type="ChEBI" id="CHEBI:63224"/>
        <dbReference type="ChEBI" id="CHEBI:77896"/>
        <dbReference type="EC" id="3.6.1.55"/>
    </reaction>
</comment>